<organism evidence="1 2">
    <name type="scientific">Chromobacterium fluminis</name>
    <dbReference type="NCBI Taxonomy" id="3044269"/>
    <lineage>
        <taxon>Bacteria</taxon>
        <taxon>Pseudomonadati</taxon>
        <taxon>Pseudomonadota</taxon>
        <taxon>Betaproteobacteria</taxon>
        <taxon>Neisseriales</taxon>
        <taxon>Chromobacteriaceae</taxon>
        <taxon>Chromobacterium</taxon>
    </lineage>
</organism>
<evidence type="ECO:0000313" key="1">
    <source>
        <dbReference type="EMBL" id="NHR07913.1"/>
    </source>
</evidence>
<evidence type="ECO:0008006" key="3">
    <source>
        <dbReference type="Google" id="ProtNLM"/>
    </source>
</evidence>
<evidence type="ECO:0000313" key="2">
    <source>
        <dbReference type="Proteomes" id="UP001515641"/>
    </source>
</evidence>
<comment type="caution">
    <text evidence="1">The sequence shown here is derived from an EMBL/GenBank/DDBJ whole genome shotgun (WGS) entry which is preliminary data.</text>
</comment>
<proteinExistence type="predicted"/>
<name>A0ABX0LA53_9NEIS</name>
<gene>
    <name evidence="1" type="ORF">HA052_22220</name>
</gene>
<reference evidence="1 2" key="1">
    <citation type="submission" date="2020-03" db="EMBL/GenBank/DDBJ databases">
        <title>Draft genome sequence of environmentally isolated cultures.</title>
        <authorList>
            <person name="Wilson H.S."/>
            <person name="De Leon M.E."/>
        </authorList>
    </citation>
    <scope>NUCLEOTIDE SEQUENCE [LARGE SCALE GENOMIC DNA]</scope>
    <source>
        <strain evidence="1 2">HSC-31F16</strain>
    </source>
</reference>
<sequence>MSNLEVSMASRGKAAPDRVTQQRLFASSGGYCQNPSCNAPLFRETGTEIIHVAELAHVFAANDDGPRAPGALSVAERGAFENLIVLCSSCHTEIDKAESDYPPALLHEWKARHQVVLQEVFGAKKYASRSEVRKAIERHLAENRALFDVLNPEQPCNENPESEIATKWQAAMRAQILPNNRRILAVLDVNRELMTANELLVLEQFRQHVNDLTLRHLTDVAPANQTRFPADMATIMTEV</sequence>
<dbReference type="EMBL" id="JAAOMA010000045">
    <property type="protein sequence ID" value="NHR07913.1"/>
    <property type="molecule type" value="Genomic_DNA"/>
</dbReference>
<keyword evidence="2" id="KW-1185">Reference proteome</keyword>
<dbReference type="RefSeq" id="WP_166453639.1">
    <property type="nucleotide sequence ID" value="NZ_JAAOMA010000045.1"/>
</dbReference>
<dbReference type="Proteomes" id="UP001515641">
    <property type="component" value="Unassembled WGS sequence"/>
</dbReference>
<protein>
    <recommendedName>
        <fullName evidence="3">HNH endonuclease</fullName>
    </recommendedName>
</protein>
<accession>A0ABX0LA53</accession>